<evidence type="ECO:0000313" key="2">
    <source>
        <dbReference type="EMBL" id="KRL68033.1"/>
    </source>
</evidence>
<feature type="binding site" evidence="1">
    <location>
        <position position="5"/>
    </location>
    <ligand>
        <name>Zn(2+)</name>
        <dbReference type="ChEBI" id="CHEBI:29105"/>
    </ligand>
</feature>
<dbReference type="InterPro" id="IPR005019">
    <property type="entry name" value="Adenine_glyco"/>
</dbReference>
<dbReference type="Gene3D" id="1.10.340.30">
    <property type="entry name" value="Hypothetical protein, domain 2"/>
    <property type="match status" value="1"/>
</dbReference>
<feature type="binding site" evidence="1">
    <location>
        <position position="177"/>
    </location>
    <ligand>
        <name>Zn(2+)</name>
        <dbReference type="ChEBI" id="CHEBI:29105"/>
    </ligand>
</feature>
<dbReference type="RefSeq" id="WP_057864152.1">
    <property type="nucleotide sequence ID" value="NZ_AZEY01000028.1"/>
</dbReference>
<dbReference type="InterPro" id="IPR052891">
    <property type="entry name" value="DNA-3mA_glycosylase"/>
</dbReference>
<dbReference type="Pfam" id="PF03352">
    <property type="entry name" value="Adenine_glyco"/>
    <property type="match status" value="1"/>
</dbReference>
<name>A0A0R1SFN2_9LACO</name>
<accession>A0A0R1SFN2</accession>
<dbReference type="InterPro" id="IPR011257">
    <property type="entry name" value="DNA_glycosylase"/>
</dbReference>
<sequence length="198" mass="22629">MGKRCDWADSGNQALRDYHDQEWGFPTTDERQTYELMILEMMQAGLSWQTVLNKRAAFRKAFKNFDVNQVAKFGQSEYEGLLVNPGIIRNRLKIRAAINNAQLLVSWHQRGESLNRYLWKMVNNQPVIGHYDSLKDVPATSPLSVKISKDLKKKGFRFIGPTIVYSWLQALGILNDHLKSCPSYSQAISAAESLDFDS</sequence>
<gene>
    <name evidence="2" type="ORF">FC85_GL002555</name>
</gene>
<evidence type="ECO:0000256" key="1">
    <source>
        <dbReference type="PIRSR" id="PIRSR605019-1"/>
    </source>
</evidence>
<protein>
    <submittedName>
        <fullName evidence="2">DNA-3-methyladenine glycosylase I</fullName>
    </submittedName>
</protein>
<keyword evidence="1" id="KW-0479">Metal-binding</keyword>
<dbReference type="SUPFAM" id="SSF48150">
    <property type="entry name" value="DNA-glycosylase"/>
    <property type="match status" value="1"/>
</dbReference>
<comment type="caution">
    <text evidence="2">The sequence shown here is derived from an EMBL/GenBank/DDBJ whole genome shotgun (WGS) entry which is preliminary data.</text>
</comment>
<dbReference type="GO" id="GO:0008725">
    <property type="term" value="F:DNA-3-methyladenine glycosylase activity"/>
    <property type="evidence" value="ECO:0007669"/>
    <property type="project" value="InterPro"/>
</dbReference>
<dbReference type="PANTHER" id="PTHR30037:SF4">
    <property type="entry name" value="DNA-3-METHYLADENINE GLYCOSYLASE I"/>
    <property type="match status" value="1"/>
</dbReference>
<organism evidence="2 3">
    <name type="scientific">Lentilactobacillus diolivorans DSM 14421</name>
    <dbReference type="NCBI Taxonomy" id="1423739"/>
    <lineage>
        <taxon>Bacteria</taxon>
        <taxon>Bacillati</taxon>
        <taxon>Bacillota</taxon>
        <taxon>Bacilli</taxon>
        <taxon>Lactobacillales</taxon>
        <taxon>Lactobacillaceae</taxon>
        <taxon>Lentilactobacillus</taxon>
    </lineage>
</organism>
<dbReference type="PANTHER" id="PTHR30037">
    <property type="entry name" value="DNA-3-METHYLADENINE GLYCOSYLASE 1"/>
    <property type="match status" value="1"/>
</dbReference>
<feature type="binding site" evidence="1">
    <location>
        <position position="181"/>
    </location>
    <ligand>
        <name>Zn(2+)</name>
        <dbReference type="ChEBI" id="CHEBI:29105"/>
    </ligand>
</feature>
<dbReference type="STRING" id="1423739.FC85_GL002555"/>
<feature type="binding site" evidence="1">
    <location>
        <position position="19"/>
    </location>
    <ligand>
        <name>Zn(2+)</name>
        <dbReference type="ChEBI" id="CHEBI:29105"/>
    </ligand>
</feature>
<dbReference type="EMBL" id="AZEY01000028">
    <property type="protein sequence ID" value="KRL68033.1"/>
    <property type="molecule type" value="Genomic_DNA"/>
</dbReference>
<dbReference type="GO" id="GO:0006284">
    <property type="term" value="P:base-excision repair"/>
    <property type="evidence" value="ECO:0007669"/>
    <property type="project" value="InterPro"/>
</dbReference>
<dbReference type="AlphaFoldDB" id="A0A0R1SFN2"/>
<keyword evidence="1" id="KW-0862">Zinc</keyword>
<dbReference type="PATRIC" id="fig|1423739.3.peg.2654"/>
<dbReference type="Proteomes" id="UP000052013">
    <property type="component" value="Unassembled WGS sequence"/>
</dbReference>
<proteinExistence type="predicted"/>
<dbReference type="GO" id="GO:0046872">
    <property type="term" value="F:metal ion binding"/>
    <property type="evidence" value="ECO:0007669"/>
    <property type="project" value="UniProtKB-KW"/>
</dbReference>
<reference evidence="2 3" key="1">
    <citation type="journal article" date="2015" name="Genome Announc.">
        <title>Expanding the biotechnology potential of lactobacilli through comparative genomics of 213 strains and associated genera.</title>
        <authorList>
            <person name="Sun Z."/>
            <person name="Harris H.M."/>
            <person name="McCann A."/>
            <person name="Guo C."/>
            <person name="Argimon S."/>
            <person name="Zhang W."/>
            <person name="Yang X."/>
            <person name="Jeffery I.B."/>
            <person name="Cooney J.C."/>
            <person name="Kagawa T.F."/>
            <person name="Liu W."/>
            <person name="Song Y."/>
            <person name="Salvetti E."/>
            <person name="Wrobel A."/>
            <person name="Rasinkangas P."/>
            <person name="Parkhill J."/>
            <person name="Rea M.C."/>
            <person name="O'Sullivan O."/>
            <person name="Ritari J."/>
            <person name="Douillard F.P."/>
            <person name="Paul Ross R."/>
            <person name="Yang R."/>
            <person name="Briner A.E."/>
            <person name="Felis G.E."/>
            <person name="de Vos W.M."/>
            <person name="Barrangou R."/>
            <person name="Klaenhammer T.R."/>
            <person name="Caufield P.W."/>
            <person name="Cui Y."/>
            <person name="Zhang H."/>
            <person name="O'Toole P.W."/>
        </authorList>
    </citation>
    <scope>NUCLEOTIDE SEQUENCE [LARGE SCALE GENOMIC DNA]</scope>
    <source>
        <strain evidence="2 3">DSM 14421</strain>
    </source>
</reference>
<evidence type="ECO:0000313" key="3">
    <source>
        <dbReference type="Proteomes" id="UP000052013"/>
    </source>
</evidence>